<accession>A0A137S8G8</accession>
<evidence type="ECO:0000313" key="3">
    <source>
        <dbReference type="EMBL" id="KXO08735.1"/>
    </source>
</evidence>
<dbReference type="Gene3D" id="2.40.30.10">
    <property type="entry name" value="Translation factors"/>
    <property type="match status" value="1"/>
</dbReference>
<dbReference type="InterPro" id="IPR017938">
    <property type="entry name" value="Riboflavin_synthase-like_b-brl"/>
</dbReference>
<feature type="domain" description="FAD-binding FR-type" evidence="2">
    <location>
        <begin position="41"/>
        <end position="146"/>
    </location>
</feature>
<dbReference type="Pfam" id="PF00111">
    <property type="entry name" value="Fer2"/>
    <property type="match status" value="1"/>
</dbReference>
<dbReference type="InterPro" id="IPR001709">
    <property type="entry name" value="Flavoprot_Pyr_Nucl_cyt_Rdtase"/>
</dbReference>
<dbReference type="CDD" id="cd00207">
    <property type="entry name" value="fer2"/>
    <property type="match status" value="1"/>
</dbReference>
<dbReference type="InterPro" id="IPR036010">
    <property type="entry name" value="2Fe-2S_ferredoxin-like_sf"/>
</dbReference>
<dbReference type="Pfam" id="PF00970">
    <property type="entry name" value="FAD_binding_6"/>
    <property type="match status" value="1"/>
</dbReference>
<name>A0A137S8G8_9GAMM</name>
<evidence type="ECO:0000259" key="2">
    <source>
        <dbReference type="PROSITE" id="PS51384"/>
    </source>
</evidence>
<keyword evidence="4" id="KW-1185">Reference proteome</keyword>
<gene>
    <name evidence="3" type="ORF">J122_2586</name>
</gene>
<proteinExistence type="predicted"/>
<dbReference type="RefSeq" id="WP_058092708.1">
    <property type="nucleotide sequence ID" value="NZ_LOCO01000014.1"/>
</dbReference>
<dbReference type="PANTHER" id="PTHR47354">
    <property type="entry name" value="NADH OXIDOREDUCTASE HCR"/>
    <property type="match status" value="1"/>
</dbReference>
<dbReference type="InterPro" id="IPR017927">
    <property type="entry name" value="FAD-bd_FR_type"/>
</dbReference>
<dbReference type="PRINTS" id="PR00410">
    <property type="entry name" value="PHEHYDRXLASE"/>
</dbReference>
<dbReference type="InterPro" id="IPR008333">
    <property type="entry name" value="Cbr1-like_FAD-bd_dom"/>
</dbReference>
<dbReference type="GO" id="GO:0016491">
    <property type="term" value="F:oxidoreductase activity"/>
    <property type="evidence" value="ECO:0007669"/>
    <property type="project" value="InterPro"/>
</dbReference>
<comment type="caution">
    <text evidence="3">The sequence shown here is derived from an EMBL/GenBank/DDBJ whole genome shotgun (WGS) entry which is preliminary data.</text>
</comment>
<reference evidence="4" key="1">
    <citation type="submission" date="2015-12" db="EMBL/GenBank/DDBJ databases">
        <authorList>
            <person name="Lima A."/>
            <person name="Farahani Zayas N."/>
            <person name="Castro Da Silva M.A."/>
            <person name="Cabral A."/>
            <person name="Pessatti M.L."/>
        </authorList>
    </citation>
    <scope>NUCLEOTIDE SEQUENCE [LARGE SCALE GENOMIC DNA]</scope>
    <source>
        <strain evidence="4">LAMA 842</strain>
    </source>
</reference>
<dbReference type="Gene3D" id="3.10.20.30">
    <property type="match status" value="1"/>
</dbReference>
<dbReference type="InterPro" id="IPR050415">
    <property type="entry name" value="MRET"/>
</dbReference>
<dbReference type="GO" id="GO:0051536">
    <property type="term" value="F:iron-sulfur cluster binding"/>
    <property type="evidence" value="ECO:0007669"/>
    <property type="project" value="InterPro"/>
</dbReference>
<dbReference type="SUPFAM" id="SSF63380">
    <property type="entry name" value="Riboflavin synthase domain-like"/>
    <property type="match status" value="1"/>
</dbReference>
<dbReference type="PROSITE" id="PS51384">
    <property type="entry name" value="FAD_FR"/>
    <property type="match status" value="1"/>
</dbReference>
<dbReference type="InterPro" id="IPR012675">
    <property type="entry name" value="Beta-grasp_dom_sf"/>
</dbReference>
<dbReference type="Gene3D" id="3.40.50.80">
    <property type="entry name" value="Nucleotide-binding domain of ferredoxin-NADP reductase (FNR) module"/>
    <property type="match status" value="1"/>
</dbReference>
<dbReference type="InterPro" id="IPR001433">
    <property type="entry name" value="OxRdtase_FAD/NAD-bd"/>
</dbReference>
<dbReference type="PANTHER" id="PTHR47354:SF3">
    <property type="entry name" value="OXIDOREDUCTASE-RELATED"/>
    <property type="match status" value="1"/>
</dbReference>
<dbReference type="InterPro" id="IPR039261">
    <property type="entry name" value="FNR_nucleotide-bd"/>
</dbReference>
<comment type="cofactor">
    <cofactor evidence="1">
        <name>[2Fe-2S] cluster</name>
        <dbReference type="ChEBI" id="CHEBI:190135"/>
    </cofactor>
</comment>
<dbReference type="Pfam" id="PF00175">
    <property type="entry name" value="NAD_binding_1"/>
    <property type="match status" value="1"/>
</dbReference>
<dbReference type="PRINTS" id="PR00371">
    <property type="entry name" value="FPNCR"/>
</dbReference>
<evidence type="ECO:0000256" key="1">
    <source>
        <dbReference type="ARBA" id="ARBA00034078"/>
    </source>
</evidence>
<dbReference type="AlphaFoldDB" id="A0A137S8G8"/>
<dbReference type="CDD" id="cd06216">
    <property type="entry name" value="FNR_iron_sulfur_binding_2"/>
    <property type="match status" value="1"/>
</dbReference>
<evidence type="ECO:0000313" key="4">
    <source>
        <dbReference type="Proteomes" id="UP000070282"/>
    </source>
</evidence>
<dbReference type="SUPFAM" id="SSF54292">
    <property type="entry name" value="2Fe-2S ferredoxin-like"/>
    <property type="match status" value="1"/>
</dbReference>
<protein>
    <submittedName>
        <fullName evidence="3">Flavodoxin reductases (Ferredoxin-NADPH reductases family 1)</fullName>
    </submittedName>
</protein>
<organism evidence="3 4">
    <name type="scientific">Marinobacter excellens LAMA 842</name>
    <dbReference type="NCBI Taxonomy" id="1306954"/>
    <lineage>
        <taxon>Bacteria</taxon>
        <taxon>Pseudomonadati</taxon>
        <taxon>Pseudomonadota</taxon>
        <taxon>Gammaproteobacteria</taxon>
        <taxon>Pseudomonadales</taxon>
        <taxon>Marinobacteraceae</taxon>
        <taxon>Marinobacter</taxon>
    </lineage>
</organism>
<dbReference type="EMBL" id="LOCO01000014">
    <property type="protein sequence ID" value="KXO08735.1"/>
    <property type="molecule type" value="Genomic_DNA"/>
</dbReference>
<dbReference type="PATRIC" id="fig|1306954.6.peg.874"/>
<dbReference type="SUPFAM" id="SSF52343">
    <property type="entry name" value="Ferredoxin reductase-like, C-terminal NADP-linked domain"/>
    <property type="match status" value="1"/>
</dbReference>
<dbReference type="InterPro" id="IPR001041">
    <property type="entry name" value="2Fe-2S_ferredoxin-type"/>
</dbReference>
<dbReference type="Proteomes" id="UP000070282">
    <property type="component" value="Unassembled WGS sequence"/>
</dbReference>
<sequence>MLARLSNTKALHWLGRQLLNRDNPAGYFDPLAEAINPMWVQEYTPARVENIIDETADTKTFVLKPAKRWAGFQAGQHVNICTDIEGVRRTRTFSLSSSPLLWQSEGQITLTIKRLPGGLVTNWMHDALQPGDVIGLTEAFGEFLIPEPAQPVLFIAGGSGITPILSQLQTMAAEDYRAPVTLLYYVRTQNDVIAREALQALAARWPALSLTIIATNESDEPRYLRDSDLETVAGIKAREVFLCGPKGLMDLATELLAKRGLKEKQIHSTFFAPPAQASLDSDQLGGEVTFSNSNLKVGSEGDANLLEIAEASGLKPQYGCRMGICHQCSCRKTSGIVVNRLTGKVSGPGEEPVQLCVSVPQGPVALDV</sequence>